<dbReference type="InterPro" id="IPR001810">
    <property type="entry name" value="F-box_dom"/>
</dbReference>
<dbReference type="Gene3D" id="1.20.1280.50">
    <property type="match status" value="1"/>
</dbReference>
<feature type="domain" description="F-box" evidence="1">
    <location>
        <begin position="23"/>
        <end position="63"/>
    </location>
</feature>
<gene>
    <name evidence="2" type="ORF">TorRG33x02_311940</name>
</gene>
<organism evidence="2 3">
    <name type="scientific">Trema orientale</name>
    <name type="common">Charcoal tree</name>
    <name type="synonym">Celtis orientalis</name>
    <dbReference type="NCBI Taxonomy" id="63057"/>
    <lineage>
        <taxon>Eukaryota</taxon>
        <taxon>Viridiplantae</taxon>
        <taxon>Streptophyta</taxon>
        <taxon>Embryophyta</taxon>
        <taxon>Tracheophyta</taxon>
        <taxon>Spermatophyta</taxon>
        <taxon>Magnoliopsida</taxon>
        <taxon>eudicotyledons</taxon>
        <taxon>Gunneridae</taxon>
        <taxon>Pentapetalae</taxon>
        <taxon>rosids</taxon>
        <taxon>fabids</taxon>
        <taxon>Rosales</taxon>
        <taxon>Cannabaceae</taxon>
        <taxon>Trema</taxon>
    </lineage>
</organism>
<dbReference type="Pfam" id="PF00646">
    <property type="entry name" value="F-box"/>
    <property type="match status" value="1"/>
</dbReference>
<dbReference type="AlphaFoldDB" id="A0A2P5BQX6"/>
<dbReference type="InterPro" id="IPR050796">
    <property type="entry name" value="SCF_F-box_component"/>
</dbReference>
<dbReference type="STRING" id="63057.A0A2P5BQX6"/>
<evidence type="ECO:0000259" key="1">
    <source>
        <dbReference type="SMART" id="SM00256"/>
    </source>
</evidence>
<dbReference type="PANTHER" id="PTHR31672">
    <property type="entry name" value="BNACNNG10540D PROTEIN"/>
    <property type="match status" value="1"/>
</dbReference>
<comment type="caution">
    <text evidence="2">The sequence shown here is derived from an EMBL/GenBank/DDBJ whole genome shotgun (WGS) entry which is preliminary data.</text>
</comment>
<sequence length="96" mass="11016">MVVCNSSRSHHQQQRRRTSGVELTDDVIEEILSRLDTQSVMRCKCVSKSWRSVITHPSFTYPVFFSILCEFTRCAVVETRARFGVKCIPTSPTAYI</sequence>
<evidence type="ECO:0000313" key="2">
    <source>
        <dbReference type="EMBL" id="PON51180.1"/>
    </source>
</evidence>
<proteinExistence type="predicted"/>
<keyword evidence="3" id="KW-1185">Reference proteome</keyword>
<reference evidence="3" key="1">
    <citation type="submission" date="2016-06" db="EMBL/GenBank/DDBJ databases">
        <title>Parallel loss of symbiosis genes in relatives of nitrogen-fixing non-legume Parasponia.</title>
        <authorList>
            <person name="Van Velzen R."/>
            <person name="Holmer R."/>
            <person name="Bu F."/>
            <person name="Rutten L."/>
            <person name="Van Zeijl A."/>
            <person name="Liu W."/>
            <person name="Santuari L."/>
            <person name="Cao Q."/>
            <person name="Sharma T."/>
            <person name="Shen D."/>
            <person name="Roswanjaya Y."/>
            <person name="Wardhani T."/>
            <person name="Kalhor M.S."/>
            <person name="Jansen J."/>
            <person name="Van den Hoogen J."/>
            <person name="Gungor B."/>
            <person name="Hartog M."/>
            <person name="Hontelez J."/>
            <person name="Verver J."/>
            <person name="Yang W.-C."/>
            <person name="Schijlen E."/>
            <person name="Repin R."/>
            <person name="Schilthuizen M."/>
            <person name="Schranz E."/>
            <person name="Heidstra R."/>
            <person name="Miyata K."/>
            <person name="Fedorova E."/>
            <person name="Kohlen W."/>
            <person name="Bisseling T."/>
            <person name="Smit S."/>
            <person name="Geurts R."/>
        </authorList>
    </citation>
    <scope>NUCLEOTIDE SEQUENCE [LARGE SCALE GENOMIC DNA]</scope>
    <source>
        <strain evidence="3">cv. RG33-2</strain>
    </source>
</reference>
<dbReference type="EMBL" id="JXTC01000477">
    <property type="protein sequence ID" value="PON51180.1"/>
    <property type="molecule type" value="Genomic_DNA"/>
</dbReference>
<dbReference type="OrthoDB" id="1194033at2759"/>
<dbReference type="Proteomes" id="UP000237000">
    <property type="component" value="Unassembled WGS sequence"/>
</dbReference>
<dbReference type="CDD" id="cd22157">
    <property type="entry name" value="F-box_AtFBW1-like"/>
    <property type="match status" value="1"/>
</dbReference>
<dbReference type="SMART" id="SM00256">
    <property type="entry name" value="FBOX"/>
    <property type="match status" value="1"/>
</dbReference>
<dbReference type="InterPro" id="IPR036047">
    <property type="entry name" value="F-box-like_dom_sf"/>
</dbReference>
<accession>A0A2P5BQX6</accession>
<protein>
    <submittedName>
        <fullName evidence="2">F-box domain containing protein</fullName>
    </submittedName>
</protein>
<dbReference type="InParanoid" id="A0A2P5BQX6"/>
<dbReference type="SUPFAM" id="SSF81383">
    <property type="entry name" value="F-box domain"/>
    <property type="match status" value="1"/>
</dbReference>
<name>A0A2P5BQX6_TREOI</name>
<evidence type="ECO:0000313" key="3">
    <source>
        <dbReference type="Proteomes" id="UP000237000"/>
    </source>
</evidence>